<dbReference type="GO" id="GO:0006611">
    <property type="term" value="P:protein export from nucleus"/>
    <property type="evidence" value="ECO:0007669"/>
    <property type="project" value="InterPro"/>
</dbReference>
<dbReference type="Proteomes" id="UP001149090">
    <property type="component" value="Unassembled WGS sequence"/>
</dbReference>
<name>A0A9Q0LLX1_ANAIG</name>
<organism evidence="3 4">
    <name type="scientific">Anaeramoeba ignava</name>
    <name type="common">Anaerobic marine amoeba</name>
    <dbReference type="NCBI Taxonomy" id="1746090"/>
    <lineage>
        <taxon>Eukaryota</taxon>
        <taxon>Metamonada</taxon>
        <taxon>Anaeramoebidae</taxon>
        <taxon>Anaeramoeba</taxon>
    </lineage>
</organism>
<reference evidence="3" key="1">
    <citation type="submission" date="2022-10" db="EMBL/GenBank/DDBJ databases">
        <title>Novel sulphate-reducing endosymbionts in the free-living metamonad Anaeramoeba.</title>
        <authorList>
            <person name="Jerlstrom-Hultqvist J."/>
            <person name="Cepicka I."/>
            <person name="Gallot-Lavallee L."/>
            <person name="Salas-Leiva D."/>
            <person name="Curtis B.A."/>
            <person name="Zahonova K."/>
            <person name="Pipaliya S."/>
            <person name="Dacks J."/>
            <person name="Roger A.J."/>
        </authorList>
    </citation>
    <scope>NUCLEOTIDE SEQUENCE</scope>
    <source>
        <strain evidence="3">BMAN</strain>
    </source>
</reference>
<dbReference type="PANTHER" id="PTHR11223">
    <property type="entry name" value="EXPORTIN 1/5"/>
    <property type="match status" value="1"/>
</dbReference>
<gene>
    <name evidence="3" type="ORF">M0811_07978</name>
</gene>
<proteinExistence type="predicted"/>
<dbReference type="GO" id="GO:0005737">
    <property type="term" value="C:cytoplasm"/>
    <property type="evidence" value="ECO:0007669"/>
    <property type="project" value="TreeGrafter"/>
</dbReference>
<comment type="caution">
    <text evidence="3">The sequence shown here is derived from an EMBL/GenBank/DDBJ whole genome shotgun (WGS) entry which is preliminary data.</text>
</comment>
<dbReference type="Pfam" id="PF19273">
    <property type="entry name" value="Exportin-5"/>
    <property type="match status" value="1"/>
</dbReference>
<dbReference type="Pfam" id="PF08389">
    <property type="entry name" value="Xpo1"/>
    <property type="match status" value="1"/>
</dbReference>
<evidence type="ECO:0000313" key="4">
    <source>
        <dbReference type="Proteomes" id="UP001149090"/>
    </source>
</evidence>
<keyword evidence="4" id="KW-1185">Reference proteome</keyword>
<dbReference type="AlphaFoldDB" id="A0A9Q0LLX1"/>
<feature type="domain" description="Exportin-5 C-terminal" evidence="2">
    <location>
        <begin position="320"/>
        <end position="676"/>
    </location>
</feature>
<dbReference type="InterPro" id="IPR011989">
    <property type="entry name" value="ARM-like"/>
</dbReference>
<dbReference type="GO" id="GO:0042565">
    <property type="term" value="C:RNA nuclear export complex"/>
    <property type="evidence" value="ECO:0007669"/>
    <property type="project" value="TreeGrafter"/>
</dbReference>
<sequence length="695" mass="81290">MNYSQEVQELIHCIELIYNPQTDPQQRQLAQNFCDNFKNNIDNLETAFEISQNGEFSATVRYFGYHYLEHIMRNVEESNNGLKDGQNLLEELISLADKGFSERELCLIFIRSFSDELYIYIENPKIIQFMVKILEEHYQKFAQIRDLAQSQENQPQIQDKIEMENEYQSHLKILVATLKAFTSLIDWIPSSEIYRNSLLLAFCNLLTEPELRMFAIDCLIVFGSKTQKISMIRDKKEQLYQLISTICRFSDSLLEENSLEQDYAFQKKFCQFLTIFTQNNSVLFSKPKDEQKEDNLFLDLMLKFSNHSSLMVSSFFNFEENETNPANKYIMIDFLIESEFIEFYKMYRKKLVKLLQILGQKYPLFSLNRWLNILVKLFEGSAQDSSFVSYNQMKALSLGIQAILSRISNKKRQMYKVQQSIENVKKAVNYLLTFQTTDPKFLAQIFSILTSLCLFLNEKTEEIQKILSHLFSYITYKTESDDQQSTKLTEGTQKIRIKAKILPDLTQNFQTLTSNQEIGDEERNNLLKSLVSVSNESKTFNLQEQLLETILNQYVSDLTQLNFIGGDDEEIQQFVSIIGLSLNNIKNIQELANYANNRRKITSLLTLFYEVLKSSEVPKNPKEKSKGDFGPFKIENNVYGTKETNHQNCGIHPSHYRKKLIKSIHSIYDPKIYGNLFTQRTITIHFVIQTSRRTN</sequence>
<evidence type="ECO:0000313" key="3">
    <source>
        <dbReference type="EMBL" id="KAJ5074935.1"/>
    </source>
</evidence>
<dbReference type="InterPro" id="IPR045478">
    <property type="entry name" value="Exportin-5_C"/>
</dbReference>
<evidence type="ECO:0000259" key="1">
    <source>
        <dbReference type="Pfam" id="PF08389"/>
    </source>
</evidence>
<dbReference type="InterPro" id="IPR013598">
    <property type="entry name" value="Exportin-1/Importin-b-like"/>
</dbReference>
<dbReference type="EMBL" id="JAPDFW010000068">
    <property type="protein sequence ID" value="KAJ5074935.1"/>
    <property type="molecule type" value="Genomic_DNA"/>
</dbReference>
<dbReference type="InterPro" id="IPR045065">
    <property type="entry name" value="XPO1/5"/>
</dbReference>
<dbReference type="GO" id="GO:0005634">
    <property type="term" value="C:nucleus"/>
    <property type="evidence" value="ECO:0007669"/>
    <property type="project" value="TreeGrafter"/>
</dbReference>
<dbReference type="GO" id="GO:0003723">
    <property type="term" value="F:RNA binding"/>
    <property type="evidence" value="ECO:0007669"/>
    <property type="project" value="TreeGrafter"/>
</dbReference>
<dbReference type="InterPro" id="IPR016024">
    <property type="entry name" value="ARM-type_fold"/>
</dbReference>
<dbReference type="SUPFAM" id="SSF48371">
    <property type="entry name" value="ARM repeat"/>
    <property type="match status" value="1"/>
</dbReference>
<dbReference type="GO" id="GO:0006405">
    <property type="term" value="P:RNA export from nucleus"/>
    <property type="evidence" value="ECO:0007669"/>
    <property type="project" value="TreeGrafter"/>
</dbReference>
<dbReference type="PANTHER" id="PTHR11223:SF3">
    <property type="entry name" value="EXPORTIN-5"/>
    <property type="match status" value="1"/>
</dbReference>
<evidence type="ECO:0000259" key="2">
    <source>
        <dbReference type="Pfam" id="PF19273"/>
    </source>
</evidence>
<dbReference type="GO" id="GO:0005049">
    <property type="term" value="F:nuclear export signal receptor activity"/>
    <property type="evidence" value="ECO:0007669"/>
    <property type="project" value="InterPro"/>
</dbReference>
<dbReference type="Gene3D" id="1.25.10.10">
    <property type="entry name" value="Leucine-rich Repeat Variant"/>
    <property type="match status" value="2"/>
</dbReference>
<dbReference type="OrthoDB" id="2215036at2759"/>
<accession>A0A9Q0LLX1</accession>
<feature type="domain" description="Exportin-1/Importin-beta-like" evidence="1">
    <location>
        <begin position="86"/>
        <end position="219"/>
    </location>
</feature>
<protein>
    <submittedName>
        <fullName evidence="3">Exportin-5</fullName>
    </submittedName>
</protein>